<dbReference type="EMBL" id="BAFN01000001">
    <property type="protein sequence ID" value="GAN32041.1"/>
    <property type="molecule type" value="Genomic_DNA"/>
</dbReference>
<protein>
    <submittedName>
        <fullName evidence="2">Uncharacterized protein</fullName>
    </submittedName>
</protein>
<organism evidence="2 3">
    <name type="scientific">Candidatus Brocadia sinica JPN1</name>
    <dbReference type="NCBI Taxonomy" id="1197129"/>
    <lineage>
        <taxon>Bacteria</taxon>
        <taxon>Pseudomonadati</taxon>
        <taxon>Planctomycetota</taxon>
        <taxon>Candidatus Brocadiia</taxon>
        <taxon>Candidatus Brocadiales</taxon>
        <taxon>Candidatus Brocadiaceae</taxon>
        <taxon>Candidatus Brocadia</taxon>
    </lineage>
</organism>
<evidence type="ECO:0000256" key="1">
    <source>
        <dbReference type="ARBA" id="ARBA00022884"/>
    </source>
</evidence>
<keyword evidence="1" id="KW-0694">RNA-binding</keyword>
<evidence type="ECO:0000313" key="2">
    <source>
        <dbReference type="EMBL" id="GAN32041.1"/>
    </source>
</evidence>
<proteinExistence type="predicted"/>
<name>A0ABQ0JTK6_9BACT</name>
<dbReference type="Proteomes" id="UP000032309">
    <property type="component" value="Unassembled WGS sequence"/>
</dbReference>
<keyword evidence="3" id="KW-1185">Reference proteome</keyword>
<dbReference type="NCBIfam" id="TIGR01899">
    <property type="entry name" value="cas_TM1807_csm5"/>
    <property type="match status" value="1"/>
</dbReference>
<dbReference type="PANTHER" id="PTHR38007:SF1">
    <property type="entry name" value="CRISPR SYSTEM CMS PROTEIN CSM5"/>
    <property type="match status" value="1"/>
</dbReference>
<dbReference type="InterPro" id="IPR010173">
    <property type="entry name" value="CRISPR-assoc_Csm5"/>
</dbReference>
<dbReference type="PANTHER" id="PTHR38007">
    <property type="entry name" value="CRISPR SYSTEM CMS PROTEIN CSM5"/>
    <property type="match status" value="1"/>
</dbReference>
<evidence type="ECO:0000313" key="3">
    <source>
        <dbReference type="Proteomes" id="UP000032309"/>
    </source>
</evidence>
<gene>
    <name evidence="2" type="ORF">BROSI_A0545</name>
</gene>
<dbReference type="RefSeq" id="WP_052562136.1">
    <property type="nucleotide sequence ID" value="NZ_BAFN01000001.1"/>
</dbReference>
<accession>A0ABQ0JTK6</accession>
<reference evidence="3" key="1">
    <citation type="journal article" date="2015" name="Genome Announc.">
        <title>Draft Genome Sequence of an Anaerobic Ammonium-Oxidizing Bacterium, "Candidatus Brocadia sinica".</title>
        <authorList>
            <person name="Oshiki M."/>
            <person name="Shinyako-Hata K."/>
            <person name="Satoh H."/>
            <person name="Okabe S."/>
        </authorList>
    </citation>
    <scope>NUCLEOTIDE SEQUENCE [LARGE SCALE GENOMIC DNA]</scope>
    <source>
        <strain evidence="3">JPN1</strain>
    </source>
</reference>
<sequence length="260" mass="30119">MKVIGDILKKELENFGNNYRKELQQISGQKGRWVNDVKKKLTNEMGKIEDTLQNKLFRVIDKNDAKYDLLKLLHIGDTELIASINCLFVSNFEVTGISRGFPLFQELCKKDTVFTCQGFKLENNKTILDKLGFTHEQKWVVSDIKNLLQCCYEFTDRLLYEEIGYFSKLNKPKIVSILQYIMQQNIPTSPIIRIGKNEGYLSLTIGLLVKDKDKDLYNNVFCHATKNTSYSGNFLKTRRIVNLSNNEQDTLGWVKLIIEN</sequence>
<comment type="caution">
    <text evidence="2">The sequence shown here is derived from an EMBL/GenBank/DDBJ whole genome shotgun (WGS) entry which is preliminary data.</text>
</comment>